<evidence type="ECO:0000313" key="2">
    <source>
        <dbReference type="EMBL" id="GMS91479.1"/>
    </source>
</evidence>
<comment type="caution">
    <text evidence="2">The sequence shown here is derived from an EMBL/GenBank/DDBJ whole genome shotgun (WGS) entry which is preliminary data.</text>
</comment>
<dbReference type="EMBL" id="BTSX01000003">
    <property type="protein sequence ID" value="GMS91477.1"/>
    <property type="molecule type" value="Genomic_DNA"/>
</dbReference>
<proteinExistence type="predicted"/>
<dbReference type="PANTHER" id="PTHR22744:SF17">
    <property type="entry name" value="BTB DOMAIN-CONTAINING PROTEIN"/>
    <property type="match status" value="1"/>
</dbReference>
<keyword evidence="3" id="KW-1185">Reference proteome</keyword>
<feature type="non-terminal residue" evidence="2">
    <location>
        <position position="217"/>
    </location>
</feature>
<gene>
    <name evidence="1" type="ORF">PENTCL1PPCAC_13652</name>
    <name evidence="2" type="ORF">PENTCL1PPCAC_13654</name>
</gene>
<protein>
    <submittedName>
        <fullName evidence="2">Uncharacterized protein</fullName>
    </submittedName>
</protein>
<evidence type="ECO:0000313" key="3">
    <source>
        <dbReference type="Proteomes" id="UP001432027"/>
    </source>
</evidence>
<dbReference type="EMBL" id="BTSX01000003">
    <property type="protein sequence ID" value="GMS91479.1"/>
    <property type="molecule type" value="Genomic_DNA"/>
</dbReference>
<dbReference type="Proteomes" id="UP001432027">
    <property type="component" value="Unassembled WGS sequence"/>
</dbReference>
<sequence>MVLFLEAIYPPMTGFGNRRLGQAELQVLLELADRFMCSTVTAIVETFLMGEKIMSGIEMPTSRFLLLCDKYKLSAPMNQALHELEEYGNLDEIQSSSDFKEMSKALTDLINNKKDFLEHRFSENLKSVKMAIEPSDSAFRPLEIAKHRNEKLNIALDSLRPTTPEKLWAYREWRNLCTTLNELAVLLHAETRDVVACESAAKEFLDTANTIVIELNM</sequence>
<reference evidence="2" key="1">
    <citation type="submission" date="2023-10" db="EMBL/GenBank/DDBJ databases">
        <title>Genome assembly of Pristionchus species.</title>
        <authorList>
            <person name="Yoshida K."/>
            <person name="Sommer R.J."/>
        </authorList>
    </citation>
    <scope>NUCLEOTIDE SEQUENCE</scope>
    <source>
        <strain evidence="2">RS0144</strain>
    </source>
</reference>
<evidence type="ECO:0000313" key="1">
    <source>
        <dbReference type="EMBL" id="GMS91477.1"/>
    </source>
</evidence>
<organism evidence="2 3">
    <name type="scientific">Pristionchus entomophagus</name>
    <dbReference type="NCBI Taxonomy" id="358040"/>
    <lineage>
        <taxon>Eukaryota</taxon>
        <taxon>Metazoa</taxon>
        <taxon>Ecdysozoa</taxon>
        <taxon>Nematoda</taxon>
        <taxon>Chromadorea</taxon>
        <taxon>Rhabditida</taxon>
        <taxon>Rhabditina</taxon>
        <taxon>Diplogasteromorpha</taxon>
        <taxon>Diplogasteroidea</taxon>
        <taxon>Neodiplogasteridae</taxon>
        <taxon>Pristionchus</taxon>
    </lineage>
</organism>
<name>A0AAV5TEP3_9BILA</name>
<accession>A0AAV5TEP3</accession>
<dbReference type="AlphaFoldDB" id="A0AAV5TEP3"/>
<dbReference type="PANTHER" id="PTHR22744">
    <property type="entry name" value="HELIX LOOP HELIX PROTEIN 21-RELATED"/>
    <property type="match status" value="1"/>
</dbReference>